<gene>
    <name evidence="3" type="ORF">OFUS_LOCUS11313</name>
</gene>
<dbReference type="GO" id="GO:0003676">
    <property type="term" value="F:nucleic acid binding"/>
    <property type="evidence" value="ECO:0007669"/>
    <property type="project" value="InterPro"/>
</dbReference>
<name>A0A8S4NWT8_OWEFU</name>
<feature type="domain" description="CCHC-type" evidence="2">
    <location>
        <begin position="522"/>
        <end position="538"/>
    </location>
</feature>
<feature type="region of interest" description="Disordered" evidence="1">
    <location>
        <begin position="102"/>
        <end position="124"/>
    </location>
</feature>
<sequence>MGTEGQTISNDLLGNTSSLLDLSTNEPTELPHNITNESLETSISSETNLKTVVPAHGDTVTISSLEGPCDSPIRTTPATTGKSLKKRCSDRLLKRTKSLVSGLKSTPGRTIPKRRGRPKKTEDDSLVPLSETTVRSMLTSYKETLNLCRDSIEELKCMVVTIQNNNADLVKRLEAKTADCTDLTKENAYLRSLKTQITSQPTTPEKSLLIGSSIIRDIDEDRLNNTDIKSVSGADIDTIHKAIATMPTTSKFKSITLQVGSIDCSKRDNVQAIQDDYRLLVKGAKQRCDHVIVSSITPRADNTDAQARIDLVNSALMSICLDEDCEFINNDIDFKLRDGTINEGYLLQDKLHLSDAGTNRLGVNLKLDAKFNTVAKPRQKRNRRNRQRQHNPPNANTRNDYANVTSQKDTMPHVTILPAQQSNANCAPSNININNECLNNIQHNDQRQANSGPIQSNTCTNTVRPLMSQYSQPPNQCNVNQSSNSVKPSARQHLSKGAPGACRKCGLSGHLTSTCWHPQTVRCYSCNGLGHKSVNCKSIATSNRYGVLSEDSAYYNN</sequence>
<organism evidence="3 4">
    <name type="scientific">Owenia fusiformis</name>
    <name type="common">Polychaete worm</name>
    <dbReference type="NCBI Taxonomy" id="6347"/>
    <lineage>
        <taxon>Eukaryota</taxon>
        <taxon>Metazoa</taxon>
        <taxon>Spiralia</taxon>
        <taxon>Lophotrochozoa</taxon>
        <taxon>Annelida</taxon>
        <taxon>Polychaeta</taxon>
        <taxon>Sedentaria</taxon>
        <taxon>Canalipalpata</taxon>
        <taxon>Sabellida</taxon>
        <taxon>Oweniida</taxon>
        <taxon>Oweniidae</taxon>
        <taxon>Owenia</taxon>
    </lineage>
</organism>
<dbReference type="InterPro" id="IPR036875">
    <property type="entry name" value="Znf_CCHC_sf"/>
</dbReference>
<reference evidence="3" key="1">
    <citation type="submission" date="2022-03" db="EMBL/GenBank/DDBJ databases">
        <authorList>
            <person name="Martin C."/>
        </authorList>
    </citation>
    <scope>NUCLEOTIDE SEQUENCE</scope>
</reference>
<feature type="compositionally biased region" description="Basic residues" evidence="1">
    <location>
        <begin position="377"/>
        <end position="389"/>
    </location>
</feature>
<feature type="region of interest" description="Disordered" evidence="1">
    <location>
        <begin position="63"/>
        <end position="82"/>
    </location>
</feature>
<feature type="region of interest" description="Disordered" evidence="1">
    <location>
        <begin position="372"/>
        <end position="401"/>
    </location>
</feature>
<evidence type="ECO:0000313" key="4">
    <source>
        <dbReference type="Proteomes" id="UP000749559"/>
    </source>
</evidence>
<accession>A0A8S4NWT8</accession>
<protein>
    <recommendedName>
        <fullName evidence="2">CCHC-type domain-containing protein</fullName>
    </recommendedName>
</protein>
<dbReference type="AlphaFoldDB" id="A0A8S4NWT8"/>
<keyword evidence="4" id="KW-1185">Reference proteome</keyword>
<dbReference type="InterPro" id="IPR036514">
    <property type="entry name" value="SGNH_hydro_sf"/>
</dbReference>
<comment type="caution">
    <text evidence="3">The sequence shown here is derived from an EMBL/GenBank/DDBJ whole genome shotgun (WGS) entry which is preliminary data.</text>
</comment>
<proteinExistence type="predicted"/>
<dbReference type="SUPFAM" id="SSF52266">
    <property type="entry name" value="SGNH hydrolase"/>
    <property type="match status" value="1"/>
</dbReference>
<feature type="region of interest" description="Disordered" evidence="1">
    <location>
        <begin position="1"/>
        <end position="32"/>
    </location>
</feature>
<dbReference type="Gene3D" id="4.10.60.10">
    <property type="entry name" value="Zinc finger, CCHC-type"/>
    <property type="match status" value="1"/>
</dbReference>
<dbReference type="OrthoDB" id="3863715at2759"/>
<evidence type="ECO:0000313" key="3">
    <source>
        <dbReference type="EMBL" id="CAH1785221.1"/>
    </source>
</evidence>
<dbReference type="SMART" id="SM00343">
    <property type="entry name" value="ZnF_C2HC"/>
    <property type="match status" value="2"/>
</dbReference>
<evidence type="ECO:0000259" key="2">
    <source>
        <dbReference type="SMART" id="SM00343"/>
    </source>
</evidence>
<feature type="domain" description="CCHC-type" evidence="2">
    <location>
        <begin position="501"/>
        <end position="517"/>
    </location>
</feature>
<feature type="compositionally biased region" description="Polar residues" evidence="1">
    <location>
        <begin position="73"/>
        <end position="82"/>
    </location>
</feature>
<dbReference type="Gene3D" id="3.40.50.1110">
    <property type="entry name" value="SGNH hydrolase"/>
    <property type="match status" value="1"/>
</dbReference>
<dbReference type="EMBL" id="CAIIXF020000005">
    <property type="protein sequence ID" value="CAH1785221.1"/>
    <property type="molecule type" value="Genomic_DNA"/>
</dbReference>
<dbReference type="InterPro" id="IPR001878">
    <property type="entry name" value="Znf_CCHC"/>
</dbReference>
<dbReference type="GO" id="GO:0008270">
    <property type="term" value="F:zinc ion binding"/>
    <property type="evidence" value="ECO:0007669"/>
    <property type="project" value="InterPro"/>
</dbReference>
<evidence type="ECO:0000256" key="1">
    <source>
        <dbReference type="SAM" id="MobiDB-lite"/>
    </source>
</evidence>
<dbReference type="SUPFAM" id="SSF57756">
    <property type="entry name" value="Retrovirus zinc finger-like domains"/>
    <property type="match status" value="1"/>
</dbReference>
<dbReference type="Proteomes" id="UP000749559">
    <property type="component" value="Unassembled WGS sequence"/>
</dbReference>